<proteinExistence type="predicted"/>
<dbReference type="EMBL" id="JACEIK010002482">
    <property type="protein sequence ID" value="MCD9561466.1"/>
    <property type="molecule type" value="Genomic_DNA"/>
</dbReference>
<name>A0ABS8URB9_DATST</name>
<protein>
    <submittedName>
        <fullName evidence="1">Uncharacterized protein</fullName>
    </submittedName>
</protein>
<comment type="caution">
    <text evidence="1">The sequence shown here is derived from an EMBL/GenBank/DDBJ whole genome shotgun (WGS) entry which is preliminary data.</text>
</comment>
<gene>
    <name evidence="1" type="ORF">HAX54_020589</name>
</gene>
<reference evidence="1 2" key="1">
    <citation type="journal article" date="2021" name="BMC Genomics">
        <title>Datura genome reveals duplications of psychoactive alkaloid biosynthetic genes and high mutation rate following tissue culture.</title>
        <authorList>
            <person name="Rajewski A."/>
            <person name="Carter-House D."/>
            <person name="Stajich J."/>
            <person name="Litt A."/>
        </authorList>
    </citation>
    <scope>NUCLEOTIDE SEQUENCE [LARGE SCALE GENOMIC DNA]</scope>
    <source>
        <strain evidence="1">AR-01</strain>
    </source>
</reference>
<organism evidence="1 2">
    <name type="scientific">Datura stramonium</name>
    <name type="common">Jimsonweed</name>
    <name type="synonym">Common thornapple</name>
    <dbReference type="NCBI Taxonomy" id="4076"/>
    <lineage>
        <taxon>Eukaryota</taxon>
        <taxon>Viridiplantae</taxon>
        <taxon>Streptophyta</taxon>
        <taxon>Embryophyta</taxon>
        <taxon>Tracheophyta</taxon>
        <taxon>Spermatophyta</taxon>
        <taxon>Magnoliopsida</taxon>
        <taxon>eudicotyledons</taxon>
        <taxon>Gunneridae</taxon>
        <taxon>Pentapetalae</taxon>
        <taxon>asterids</taxon>
        <taxon>lamiids</taxon>
        <taxon>Solanales</taxon>
        <taxon>Solanaceae</taxon>
        <taxon>Solanoideae</taxon>
        <taxon>Datureae</taxon>
        <taxon>Datura</taxon>
    </lineage>
</organism>
<evidence type="ECO:0000313" key="1">
    <source>
        <dbReference type="EMBL" id="MCD9561466.1"/>
    </source>
</evidence>
<accession>A0ABS8URB9</accession>
<keyword evidence="2" id="KW-1185">Reference proteome</keyword>
<sequence length="92" mass="10504">MELKKERFVRFYSGEKQQDSFLGGKADRPPKSSKFIDDSARCADKSAILVAHQSMLTWVGFGRTFLFSGARLVRLTSTFHNILIIEALFQIF</sequence>
<evidence type="ECO:0000313" key="2">
    <source>
        <dbReference type="Proteomes" id="UP000823775"/>
    </source>
</evidence>
<dbReference type="Proteomes" id="UP000823775">
    <property type="component" value="Unassembled WGS sequence"/>
</dbReference>